<keyword evidence="3" id="KW-1185">Reference proteome</keyword>
<organism evidence="2 3">
    <name type="scientific">Parathielavia hyrcaniae</name>
    <dbReference type="NCBI Taxonomy" id="113614"/>
    <lineage>
        <taxon>Eukaryota</taxon>
        <taxon>Fungi</taxon>
        <taxon>Dikarya</taxon>
        <taxon>Ascomycota</taxon>
        <taxon>Pezizomycotina</taxon>
        <taxon>Sordariomycetes</taxon>
        <taxon>Sordariomycetidae</taxon>
        <taxon>Sordariales</taxon>
        <taxon>Chaetomiaceae</taxon>
        <taxon>Parathielavia</taxon>
    </lineage>
</organism>
<sequence length="148" mass="15798">MHLASSYLLASWSVFAVASVNPLVSGQTDFAMGVLLPRQQGRANLQIFTEALGGASASAITNSGDTRRPFEVDGDTFVDFDTAANRACDNQKNVCANLANNGTGSFRVNDCDQQTERCKSTASAATVRTFSPPVLVSSNDEFDFFCDP</sequence>
<evidence type="ECO:0000313" key="3">
    <source>
        <dbReference type="Proteomes" id="UP001305647"/>
    </source>
</evidence>
<dbReference type="AlphaFoldDB" id="A0AAN6Q1Z3"/>
<name>A0AAN6Q1Z3_9PEZI</name>
<gene>
    <name evidence="2" type="ORF">N658DRAFT_515374</name>
</gene>
<evidence type="ECO:0000313" key="2">
    <source>
        <dbReference type="EMBL" id="KAK4102120.1"/>
    </source>
</evidence>
<reference evidence="2" key="1">
    <citation type="journal article" date="2023" name="Mol. Phylogenet. Evol.">
        <title>Genome-scale phylogeny and comparative genomics of the fungal order Sordariales.</title>
        <authorList>
            <person name="Hensen N."/>
            <person name="Bonometti L."/>
            <person name="Westerberg I."/>
            <person name="Brannstrom I.O."/>
            <person name="Guillou S."/>
            <person name="Cros-Aarteil S."/>
            <person name="Calhoun S."/>
            <person name="Haridas S."/>
            <person name="Kuo A."/>
            <person name="Mondo S."/>
            <person name="Pangilinan J."/>
            <person name="Riley R."/>
            <person name="LaButti K."/>
            <person name="Andreopoulos B."/>
            <person name="Lipzen A."/>
            <person name="Chen C."/>
            <person name="Yan M."/>
            <person name="Daum C."/>
            <person name="Ng V."/>
            <person name="Clum A."/>
            <person name="Steindorff A."/>
            <person name="Ohm R.A."/>
            <person name="Martin F."/>
            <person name="Silar P."/>
            <person name="Natvig D.O."/>
            <person name="Lalanne C."/>
            <person name="Gautier V."/>
            <person name="Ament-Velasquez S.L."/>
            <person name="Kruys A."/>
            <person name="Hutchinson M.I."/>
            <person name="Powell A.J."/>
            <person name="Barry K."/>
            <person name="Miller A.N."/>
            <person name="Grigoriev I.V."/>
            <person name="Debuchy R."/>
            <person name="Gladieux P."/>
            <person name="Hiltunen Thoren M."/>
            <person name="Johannesson H."/>
        </authorList>
    </citation>
    <scope>NUCLEOTIDE SEQUENCE</scope>
    <source>
        <strain evidence="2">CBS 757.83</strain>
    </source>
</reference>
<proteinExistence type="predicted"/>
<dbReference type="Proteomes" id="UP001305647">
    <property type="component" value="Unassembled WGS sequence"/>
</dbReference>
<feature type="chain" id="PRO_5042902769" description="Neurofilament medium polypeptide protein" evidence="1">
    <location>
        <begin position="27"/>
        <end position="148"/>
    </location>
</feature>
<evidence type="ECO:0000256" key="1">
    <source>
        <dbReference type="SAM" id="SignalP"/>
    </source>
</evidence>
<protein>
    <recommendedName>
        <fullName evidence="4">Neurofilament medium polypeptide protein</fullName>
    </recommendedName>
</protein>
<dbReference type="EMBL" id="MU863632">
    <property type="protein sequence ID" value="KAK4102120.1"/>
    <property type="molecule type" value="Genomic_DNA"/>
</dbReference>
<accession>A0AAN6Q1Z3</accession>
<keyword evidence="1" id="KW-0732">Signal</keyword>
<comment type="caution">
    <text evidence="2">The sequence shown here is derived from an EMBL/GenBank/DDBJ whole genome shotgun (WGS) entry which is preliminary data.</text>
</comment>
<evidence type="ECO:0008006" key="4">
    <source>
        <dbReference type="Google" id="ProtNLM"/>
    </source>
</evidence>
<feature type="signal peptide" evidence="1">
    <location>
        <begin position="1"/>
        <end position="26"/>
    </location>
</feature>
<reference evidence="2" key="2">
    <citation type="submission" date="2023-05" db="EMBL/GenBank/DDBJ databases">
        <authorList>
            <consortium name="Lawrence Berkeley National Laboratory"/>
            <person name="Steindorff A."/>
            <person name="Hensen N."/>
            <person name="Bonometti L."/>
            <person name="Westerberg I."/>
            <person name="Brannstrom I.O."/>
            <person name="Guillou S."/>
            <person name="Cros-Aarteil S."/>
            <person name="Calhoun S."/>
            <person name="Haridas S."/>
            <person name="Kuo A."/>
            <person name="Mondo S."/>
            <person name="Pangilinan J."/>
            <person name="Riley R."/>
            <person name="Labutti K."/>
            <person name="Andreopoulos B."/>
            <person name="Lipzen A."/>
            <person name="Chen C."/>
            <person name="Yanf M."/>
            <person name="Daum C."/>
            <person name="Ng V."/>
            <person name="Clum A."/>
            <person name="Ohm R."/>
            <person name="Martin F."/>
            <person name="Silar P."/>
            <person name="Natvig D."/>
            <person name="Lalanne C."/>
            <person name="Gautier V."/>
            <person name="Ament-Velasquez S.L."/>
            <person name="Kruys A."/>
            <person name="Hutchinson M.I."/>
            <person name="Powell A.J."/>
            <person name="Barry K."/>
            <person name="Miller A.N."/>
            <person name="Grigoriev I.V."/>
            <person name="Debuchy R."/>
            <person name="Gladieux P."/>
            <person name="Thoren M.H."/>
            <person name="Johannesson H."/>
        </authorList>
    </citation>
    <scope>NUCLEOTIDE SEQUENCE</scope>
    <source>
        <strain evidence="2">CBS 757.83</strain>
    </source>
</reference>